<comment type="caution">
    <text evidence="1">The sequence shown here is derived from an EMBL/GenBank/DDBJ whole genome shotgun (WGS) entry which is preliminary data.</text>
</comment>
<keyword evidence="2" id="KW-1185">Reference proteome</keyword>
<dbReference type="Proteomes" id="UP000276133">
    <property type="component" value="Unassembled WGS sequence"/>
</dbReference>
<protein>
    <submittedName>
        <fullName evidence="1">Uncharacterized protein</fullName>
    </submittedName>
</protein>
<evidence type="ECO:0000313" key="1">
    <source>
        <dbReference type="EMBL" id="RMZ92863.1"/>
    </source>
</evidence>
<accession>A0A3M7P194</accession>
<organism evidence="1 2">
    <name type="scientific">Brachionus plicatilis</name>
    <name type="common">Marine rotifer</name>
    <name type="synonym">Brachionus muelleri</name>
    <dbReference type="NCBI Taxonomy" id="10195"/>
    <lineage>
        <taxon>Eukaryota</taxon>
        <taxon>Metazoa</taxon>
        <taxon>Spiralia</taxon>
        <taxon>Gnathifera</taxon>
        <taxon>Rotifera</taxon>
        <taxon>Eurotatoria</taxon>
        <taxon>Monogononta</taxon>
        <taxon>Pseudotrocha</taxon>
        <taxon>Ploima</taxon>
        <taxon>Brachionidae</taxon>
        <taxon>Brachionus</taxon>
    </lineage>
</organism>
<name>A0A3M7P194_BRAPC</name>
<proteinExistence type="predicted"/>
<reference evidence="1 2" key="1">
    <citation type="journal article" date="2018" name="Sci. Rep.">
        <title>Genomic signatures of local adaptation to the degree of environmental predictability in rotifers.</title>
        <authorList>
            <person name="Franch-Gras L."/>
            <person name="Hahn C."/>
            <person name="Garcia-Roger E.M."/>
            <person name="Carmona M.J."/>
            <person name="Serra M."/>
            <person name="Gomez A."/>
        </authorList>
    </citation>
    <scope>NUCLEOTIDE SEQUENCE [LARGE SCALE GENOMIC DNA]</scope>
    <source>
        <strain evidence="1">HYR1</strain>
    </source>
</reference>
<dbReference type="EMBL" id="REGN01014249">
    <property type="protein sequence ID" value="RMZ92863.1"/>
    <property type="molecule type" value="Genomic_DNA"/>
</dbReference>
<evidence type="ECO:0000313" key="2">
    <source>
        <dbReference type="Proteomes" id="UP000276133"/>
    </source>
</evidence>
<dbReference type="AlphaFoldDB" id="A0A3M7P194"/>
<gene>
    <name evidence="1" type="ORF">BpHYR1_033308</name>
</gene>
<sequence length="253" mass="29354">MTYLNDFKIFLDDILSEFLLVGKIEAEIQSKIKLILQIQTAFVADDCNEILADPRKRNLKCCTELKNLIFNPLHKNLPIPSYNQKLYKKIKYRFKADFNLLDSRMWSKEREKLESQEVVYFEDASELSIDEHEMNQLLGSNLVENDAQMILDEPKSDSPSHSLPKTPVFKPNISVFSDGFSFLEPSIHNFEDIQSVPITPVLNSNIDCLITKNFPEELIEMNNDYDLAEEISQFVIKPLMDNIEKMFVKNSSF</sequence>